<evidence type="ECO:0000313" key="3">
    <source>
        <dbReference type="Proteomes" id="UP000065807"/>
    </source>
</evidence>
<proteinExistence type="predicted"/>
<gene>
    <name evidence="2" type="ORF">LIP_0926</name>
</gene>
<reference evidence="3" key="2">
    <citation type="journal article" date="2016" name="Int. J. Syst. Evol. Microbiol.">
        <title>Complete genome sequence and cell structure of Limnochorda pilosa, a Gram-negative spore-former within the phylum Firmicutes.</title>
        <authorList>
            <person name="Watanabe M."/>
            <person name="Kojima H."/>
            <person name="Fukui M."/>
        </authorList>
    </citation>
    <scope>NUCLEOTIDE SEQUENCE [LARGE SCALE GENOMIC DNA]</scope>
    <source>
        <strain evidence="3">HC45</strain>
    </source>
</reference>
<dbReference type="OrthoDB" id="240809at2"/>
<reference evidence="3" key="1">
    <citation type="submission" date="2015-07" db="EMBL/GenBank/DDBJ databases">
        <title>Complete genome sequence and phylogenetic analysis of Limnochorda pilosa.</title>
        <authorList>
            <person name="Watanabe M."/>
            <person name="Kojima H."/>
            <person name="Fukui M."/>
        </authorList>
    </citation>
    <scope>NUCLEOTIDE SEQUENCE [LARGE SCALE GENOMIC DNA]</scope>
    <source>
        <strain evidence="3">HC45</strain>
    </source>
</reference>
<keyword evidence="1" id="KW-0732">Signal</keyword>
<protein>
    <submittedName>
        <fullName evidence="2">Uncharacterized protein</fullName>
    </submittedName>
</protein>
<accession>A0A0K2SI53</accession>
<sequence>MLKRAASLTVALGLALSLLAAGVYAQQGEWSEPTLWQHSTAGVERMMWKDGDTLYFAKDYDIYTSEWDALWNVWLEPVPVPGPINTGANEINPCIVGGGRVMYFARYSPLTDYDFYRSVWDEGQGAWGEPEKIEEISTDDQEWDIWVDEAETVLYLTTKGAFGGTEPLGGRDVWKSTRVGDRWTTPVNLGPPINTEGNEWSIFVDPAGRVYVDGQRDETAGGYDVYVAEDTSSEPRNLGAPINSGDDERCVWVGEGEIWISIPNGEGGAGNYDIWYTTRQ</sequence>
<evidence type="ECO:0000313" key="2">
    <source>
        <dbReference type="EMBL" id="BAS26783.1"/>
    </source>
</evidence>
<organism evidence="2 3">
    <name type="scientific">Limnochorda pilosa</name>
    <dbReference type="NCBI Taxonomy" id="1555112"/>
    <lineage>
        <taxon>Bacteria</taxon>
        <taxon>Bacillati</taxon>
        <taxon>Bacillota</taxon>
        <taxon>Limnochordia</taxon>
        <taxon>Limnochordales</taxon>
        <taxon>Limnochordaceae</taxon>
        <taxon>Limnochorda</taxon>
    </lineage>
</organism>
<evidence type="ECO:0000256" key="1">
    <source>
        <dbReference type="SAM" id="SignalP"/>
    </source>
</evidence>
<name>A0A0K2SI53_LIMPI</name>
<dbReference type="EMBL" id="AP014924">
    <property type="protein sequence ID" value="BAS26783.1"/>
    <property type="molecule type" value="Genomic_DNA"/>
</dbReference>
<dbReference type="KEGG" id="lpil:LIP_0926"/>
<keyword evidence="3" id="KW-1185">Reference proteome</keyword>
<dbReference type="RefSeq" id="WP_068134838.1">
    <property type="nucleotide sequence ID" value="NZ_AP014924.1"/>
</dbReference>
<feature type="chain" id="PRO_5005486925" evidence="1">
    <location>
        <begin position="26"/>
        <end position="280"/>
    </location>
</feature>
<dbReference type="STRING" id="1555112.LIP_0926"/>
<dbReference type="AlphaFoldDB" id="A0A0K2SI53"/>
<feature type="signal peptide" evidence="1">
    <location>
        <begin position="1"/>
        <end position="25"/>
    </location>
</feature>
<dbReference type="Proteomes" id="UP000065807">
    <property type="component" value="Chromosome"/>
</dbReference>